<protein>
    <submittedName>
        <fullName evidence="2">Uncharacterized protein</fullName>
    </submittedName>
</protein>
<evidence type="ECO:0000313" key="2">
    <source>
        <dbReference type="EMBL" id="KAF5547735.1"/>
    </source>
</evidence>
<dbReference type="EMBL" id="JAAOAM010000104">
    <property type="protein sequence ID" value="KAF5547735.1"/>
    <property type="molecule type" value="Genomic_DNA"/>
</dbReference>
<proteinExistence type="predicted"/>
<feature type="compositionally biased region" description="Acidic residues" evidence="1">
    <location>
        <begin position="262"/>
        <end position="272"/>
    </location>
</feature>
<reference evidence="2 3" key="1">
    <citation type="submission" date="2020-05" db="EMBL/GenBank/DDBJ databases">
        <title>Identification and distribution of gene clusters putatively required for synthesis of sphingolipid metabolism inhibitors in phylogenetically diverse species of the filamentous fungus Fusarium.</title>
        <authorList>
            <person name="Kim H.-S."/>
            <person name="Busman M."/>
            <person name="Brown D.W."/>
            <person name="Divon H."/>
            <person name="Uhlig S."/>
            <person name="Proctor R.H."/>
        </authorList>
    </citation>
    <scope>NUCLEOTIDE SEQUENCE [LARGE SCALE GENOMIC DNA]</scope>
    <source>
        <strain evidence="2 3">NRRL 53147</strain>
    </source>
</reference>
<gene>
    <name evidence="2" type="ORF">FMEXI_5061</name>
</gene>
<feature type="region of interest" description="Disordered" evidence="1">
    <location>
        <begin position="168"/>
        <end position="187"/>
    </location>
</feature>
<organism evidence="2 3">
    <name type="scientific">Fusarium mexicanum</name>
    <dbReference type="NCBI Taxonomy" id="751941"/>
    <lineage>
        <taxon>Eukaryota</taxon>
        <taxon>Fungi</taxon>
        <taxon>Dikarya</taxon>
        <taxon>Ascomycota</taxon>
        <taxon>Pezizomycotina</taxon>
        <taxon>Sordariomycetes</taxon>
        <taxon>Hypocreomycetidae</taxon>
        <taxon>Hypocreales</taxon>
        <taxon>Nectriaceae</taxon>
        <taxon>Fusarium</taxon>
        <taxon>Fusarium fujikuroi species complex</taxon>
    </lineage>
</organism>
<comment type="caution">
    <text evidence="2">The sequence shown here is derived from an EMBL/GenBank/DDBJ whole genome shotgun (WGS) entry which is preliminary data.</text>
</comment>
<dbReference type="AlphaFoldDB" id="A0A8H5N153"/>
<feature type="region of interest" description="Disordered" evidence="1">
    <location>
        <begin position="259"/>
        <end position="303"/>
    </location>
</feature>
<feature type="compositionally biased region" description="Low complexity" evidence="1">
    <location>
        <begin position="172"/>
        <end position="183"/>
    </location>
</feature>
<accession>A0A8H5N153</accession>
<name>A0A8H5N153_9HYPO</name>
<evidence type="ECO:0000256" key="1">
    <source>
        <dbReference type="SAM" id="MobiDB-lite"/>
    </source>
</evidence>
<keyword evidence="3" id="KW-1185">Reference proteome</keyword>
<evidence type="ECO:0000313" key="3">
    <source>
        <dbReference type="Proteomes" id="UP000522262"/>
    </source>
</evidence>
<dbReference type="Proteomes" id="UP000522262">
    <property type="component" value="Unassembled WGS sequence"/>
</dbReference>
<sequence length="303" mass="32601">MMNCGGCLKLGQGVVDLEDEAKFGTARKWVIPVSLIQHSLPLESSLFNLLSTPSSSTSLRVLACSYGHIPSLFEANRPLVAVFGCTDNRVAQDADVGMDVQPQLARCALTVLIRGALSEKDVELLAELNRHQRCDWKGDRGYECDEFVCGLRQEISSAITRITEATEDQQVAASATPPATETSTDVKRETHDLAIENLRVQIDISNSLRGLLEVQHRRQAHREAAAGNASALAHIDANNYPSIPPRVGPSTLPRSIGLVDLIDSDDEEEPSDNPESAKSAGKKRVAPGGSGQSATGGKRPRAK</sequence>